<feature type="domain" description="GmrSD restriction endonucleases N-terminal" evidence="1">
    <location>
        <begin position="47"/>
        <end position="231"/>
    </location>
</feature>
<dbReference type="PATRIC" id="fig|1134457.3.peg.4884"/>
<reference evidence="2 3" key="1">
    <citation type="journal article" date="2013" name="Genome Announc.">
        <title>Whole-Genome Sequence of Microcystis aeruginosa TAIHU98, a Nontoxic Bloom-Forming Strain Isolated from Taihu Lake, China.</title>
        <authorList>
            <person name="Yang C."/>
            <person name="Zhang W."/>
            <person name="Ren M."/>
            <person name="Song L."/>
            <person name="Li T."/>
            <person name="Zhao J."/>
        </authorList>
    </citation>
    <scope>NUCLEOTIDE SEQUENCE [LARGE SCALE GENOMIC DNA]</scope>
    <source>
        <strain evidence="2 3">TAIHU98</strain>
    </source>
</reference>
<dbReference type="EMBL" id="ANKQ01000004">
    <property type="protein sequence ID" value="ELP52034.1"/>
    <property type="molecule type" value="Genomic_DNA"/>
</dbReference>
<evidence type="ECO:0000313" key="3">
    <source>
        <dbReference type="Proteomes" id="UP000010932"/>
    </source>
</evidence>
<evidence type="ECO:0000313" key="2">
    <source>
        <dbReference type="EMBL" id="ELP52034.1"/>
    </source>
</evidence>
<evidence type="ECO:0000259" key="1">
    <source>
        <dbReference type="Pfam" id="PF03235"/>
    </source>
</evidence>
<dbReference type="PANTHER" id="PTHR39639:SF1">
    <property type="entry name" value="DUF262 DOMAIN-CONTAINING PROTEIN"/>
    <property type="match status" value="1"/>
</dbReference>
<dbReference type="PANTHER" id="PTHR39639">
    <property type="entry name" value="CHROMOSOME 16, WHOLE GENOME SHOTGUN SEQUENCE"/>
    <property type="match status" value="1"/>
</dbReference>
<proteinExistence type="predicted"/>
<dbReference type="InterPro" id="IPR004919">
    <property type="entry name" value="GmrSD_N"/>
</dbReference>
<comment type="caution">
    <text evidence="2">The sequence shown here is derived from an EMBL/GenBank/DDBJ whole genome shotgun (WGS) entry which is preliminary data.</text>
</comment>
<name>L7DYZ7_MICAE</name>
<protein>
    <recommendedName>
        <fullName evidence="1">GmrSD restriction endonucleases N-terminal domain-containing protein</fullName>
    </recommendedName>
</protein>
<dbReference type="Proteomes" id="UP000010932">
    <property type="component" value="Unassembled WGS sequence"/>
</dbReference>
<gene>
    <name evidence="2" type="ORF">O53_4929</name>
</gene>
<organism evidence="2 3">
    <name type="scientific">Microcystis aeruginosa TAIHU98</name>
    <dbReference type="NCBI Taxonomy" id="1134457"/>
    <lineage>
        <taxon>Bacteria</taxon>
        <taxon>Bacillati</taxon>
        <taxon>Cyanobacteriota</taxon>
        <taxon>Cyanophyceae</taxon>
        <taxon>Oscillatoriophycideae</taxon>
        <taxon>Chroococcales</taxon>
        <taxon>Microcystaceae</taxon>
        <taxon>Microcystis</taxon>
    </lineage>
</organism>
<sequence length="402" mass="46692">MLARYTWKSILSLSNMENLAEKVALLEKAVSDERKRLSSDRLDISFGELINLYKNGELIIRPEYQRLFRWSEAQKTALIESILLSIPIPPIFVAEDKNGVWELVDGLQRVSTFISFFGELKGSGWTIDYQEYIDRSGVEEEEEIDEESGEETGEIKTINKWTLQEGGLVKSLQGFNVDNLPTNLKINLKRAVCRVEILRGESSTSMKYELFKRLNSGGSKLTPQEIRNAIYRGVNPRLNELLLKVSKSEVFKYLTQLSSGKLNELYDQELVLRFFAFYKNAENVNENMEKFLNDFMERTVQNANFDYDVYESLIMKVLELIYQIEDNKIFRNERNLFVPAYFEGILIGVAQNIETYAEDLELLKSKITQLKSDNDFKRYSGTASNSRSRIRNRLKRVDEIFQ</sequence>
<dbReference type="Pfam" id="PF03235">
    <property type="entry name" value="GmrSD_N"/>
    <property type="match status" value="1"/>
</dbReference>
<dbReference type="AlphaFoldDB" id="L7DYZ7"/>
<accession>L7DYZ7</accession>